<keyword evidence="14" id="KW-0732">Signal</keyword>
<dbReference type="Pfam" id="PF02424">
    <property type="entry name" value="ApbE"/>
    <property type="match status" value="1"/>
</dbReference>
<evidence type="ECO:0000256" key="11">
    <source>
        <dbReference type="ARBA" id="ARBA00048540"/>
    </source>
</evidence>
<evidence type="ECO:0000256" key="13">
    <source>
        <dbReference type="SAM" id="MobiDB-lite"/>
    </source>
</evidence>
<evidence type="ECO:0000313" key="16">
    <source>
        <dbReference type="Proteomes" id="UP001481413"/>
    </source>
</evidence>
<evidence type="ECO:0000256" key="9">
    <source>
        <dbReference type="ARBA" id="ARBA00022842"/>
    </source>
</evidence>
<evidence type="ECO:0000256" key="12">
    <source>
        <dbReference type="PIRNR" id="PIRNR006268"/>
    </source>
</evidence>
<evidence type="ECO:0000256" key="4">
    <source>
        <dbReference type="ARBA" id="ARBA00016337"/>
    </source>
</evidence>
<organism evidence="15 16">
    <name type="scientific">Thalassolituus maritimus</name>
    <dbReference type="NCBI Taxonomy" id="484498"/>
    <lineage>
        <taxon>Bacteria</taxon>
        <taxon>Pseudomonadati</taxon>
        <taxon>Pseudomonadota</taxon>
        <taxon>Gammaproteobacteria</taxon>
        <taxon>Oceanospirillales</taxon>
        <taxon>Oceanospirillaceae</taxon>
        <taxon>Thalassolituus</taxon>
    </lineage>
</organism>
<keyword evidence="6 12" id="KW-0808">Transferase</keyword>
<evidence type="ECO:0000256" key="10">
    <source>
        <dbReference type="ARBA" id="ARBA00031306"/>
    </source>
</evidence>
<dbReference type="RefSeq" id="WP_353295894.1">
    <property type="nucleotide sequence ID" value="NZ_BAABWH010000009.1"/>
</dbReference>
<evidence type="ECO:0000313" key="15">
    <source>
        <dbReference type="EMBL" id="GAA6146673.1"/>
    </source>
</evidence>
<keyword evidence="9 12" id="KW-0460">Magnesium</keyword>
<dbReference type="InterPro" id="IPR024932">
    <property type="entry name" value="ApbE"/>
</dbReference>
<feature type="compositionally biased region" description="Low complexity" evidence="13">
    <location>
        <begin position="41"/>
        <end position="53"/>
    </location>
</feature>
<dbReference type="Proteomes" id="UP001481413">
    <property type="component" value="Unassembled WGS sequence"/>
</dbReference>
<evidence type="ECO:0000256" key="8">
    <source>
        <dbReference type="ARBA" id="ARBA00022827"/>
    </source>
</evidence>
<gene>
    <name evidence="15" type="ORF">NBRC116585_27910</name>
</gene>
<reference evidence="15 16" key="1">
    <citation type="submission" date="2024-04" db="EMBL/GenBank/DDBJ databases">
        <title>Draft genome sequence of Thalassolituus maritimus NBRC 116585.</title>
        <authorList>
            <person name="Miyakawa T."/>
            <person name="Kusuya Y."/>
            <person name="Miura T."/>
        </authorList>
    </citation>
    <scope>NUCLEOTIDE SEQUENCE [LARGE SCALE GENOMIC DNA]</scope>
    <source>
        <strain evidence="15 16">5NW40-0001</strain>
    </source>
</reference>
<evidence type="ECO:0000256" key="2">
    <source>
        <dbReference type="ARBA" id="ARBA00008282"/>
    </source>
</evidence>
<keyword evidence="5 12" id="KW-0285">Flavoprotein</keyword>
<sequence length="371" mass="40380">MNTLFSRNLWVLVALWSGATLAPTATAERIRALSHSAIESTTTAKSTATIKNTEANPEHHSANVVHRRVSLMTTTVDFHIALPNTQHTTSHAGISSAEEAISAAVEEIERITLLMSEWEPDSEISRINQAAGQQAVVVSAEVFRLISEAVRIADISHGKFDITFKSAGKLWDFRTQVIPTAKQLSDAVTAIDYRHIKLNPEQRSVFLKHTNTRIGLGGIAKGYAIDRAAQIIRQAGFDVFYINAGGDLYASSGPNAKKRWQVGIQHPDDAEQLIAMLPVANAAVATSGDYERYFEHDGVRYHHIIDPDTGHPARLSRSATVLTSRAYLADALATAIFVLGPERGLALIHQLPEAEAMIIGADGEVYSTLTD</sequence>
<dbReference type="SUPFAM" id="SSF143631">
    <property type="entry name" value="ApbE-like"/>
    <property type="match status" value="1"/>
</dbReference>
<keyword evidence="7 12" id="KW-0479">Metal-binding</keyword>
<evidence type="ECO:0000256" key="6">
    <source>
        <dbReference type="ARBA" id="ARBA00022679"/>
    </source>
</evidence>
<proteinExistence type="inferred from homology"/>
<dbReference type="InterPro" id="IPR003374">
    <property type="entry name" value="ApbE-like_sf"/>
</dbReference>
<protein>
    <recommendedName>
        <fullName evidence="4 12">FAD:protein FMN transferase</fullName>
        <ecNumber evidence="3 12">2.7.1.180</ecNumber>
    </recommendedName>
    <alternativeName>
        <fullName evidence="10 12">Flavin transferase</fullName>
    </alternativeName>
</protein>
<dbReference type="PANTHER" id="PTHR30040">
    <property type="entry name" value="THIAMINE BIOSYNTHESIS LIPOPROTEIN APBE"/>
    <property type="match status" value="1"/>
</dbReference>
<keyword evidence="8 12" id="KW-0274">FAD</keyword>
<comment type="cofactor">
    <cofactor evidence="1">
        <name>Mg(2+)</name>
        <dbReference type="ChEBI" id="CHEBI:18420"/>
    </cofactor>
</comment>
<feature type="chain" id="PRO_5047049044" description="FAD:protein FMN transferase" evidence="14">
    <location>
        <begin position="28"/>
        <end position="371"/>
    </location>
</feature>
<comment type="catalytic activity">
    <reaction evidence="11 12">
        <text>L-threonyl-[protein] + FAD = FMN-L-threonyl-[protein] + AMP + H(+)</text>
        <dbReference type="Rhea" id="RHEA:36847"/>
        <dbReference type="Rhea" id="RHEA-COMP:11060"/>
        <dbReference type="Rhea" id="RHEA-COMP:11061"/>
        <dbReference type="ChEBI" id="CHEBI:15378"/>
        <dbReference type="ChEBI" id="CHEBI:30013"/>
        <dbReference type="ChEBI" id="CHEBI:57692"/>
        <dbReference type="ChEBI" id="CHEBI:74257"/>
        <dbReference type="ChEBI" id="CHEBI:456215"/>
        <dbReference type="EC" id="2.7.1.180"/>
    </reaction>
</comment>
<dbReference type="PIRSF" id="PIRSF006268">
    <property type="entry name" value="ApbE"/>
    <property type="match status" value="1"/>
</dbReference>
<comment type="similarity">
    <text evidence="2 12">Belongs to the ApbE family.</text>
</comment>
<dbReference type="Gene3D" id="3.10.520.10">
    <property type="entry name" value="ApbE-like domains"/>
    <property type="match status" value="1"/>
</dbReference>
<evidence type="ECO:0000256" key="3">
    <source>
        <dbReference type="ARBA" id="ARBA00011955"/>
    </source>
</evidence>
<keyword evidence="16" id="KW-1185">Reference proteome</keyword>
<evidence type="ECO:0000256" key="1">
    <source>
        <dbReference type="ARBA" id="ARBA00001946"/>
    </source>
</evidence>
<dbReference type="EMBL" id="BAABWH010000009">
    <property type="protein sequence ID" value="GAA6146673.1"/>
    <property type="molecule type" value="Genomic_DNA"/>
</dbReference>
<feature type="region of interest" description="Disordered" evidence="13">
    <location>
        <begin position="41"/>
        <end position="60"/>
    </location>
</feature>
<evidence type="ECO:0000256" key="14">
    <source>
        <dbReference type="SAM" id="SignalP"/>
    </source>
</evidence>
<evidence type="ECO:0000256" key="5">
    <source>
        <dbReference type="ARBA" id="ARBA00022630"/>
    </source>
</evidence>
<name>A0ABQ0A2P5_9GAMM</name>
<dbReference type="EC" id="2.7.1.180" evidence="3 12"/>
<dbReference type="PANTHER" id="PTHR30040:SF2">
    <property type="entry name" value="FAD:PROTEIN FMN TRANSFERASE"/>
    <property type="match status" value="1"/>
</dbReference>
<accession>A0ABQ0A2P5</accession>
<feature type="signal peptide" evidence="14">
    <location>
        <begin position="1"/>
        <end position="27"/>
    </location>
</feature>
<evidence type="ECO:0000256" key="7">
    <source>
        <dbReference type="ARBA" id="ARBA00022723"/>
    </source>
</evidence>
<comment type="caution">
    <text evidence="15">The sequence shown here is derived from an EMBL/GenBank/DDBJ whole genome shotgun (WGS) entry which is preliminary data.</text>
</comment>